<dbReference type="GO" id="GO:0042393">
    <property type="term" value="F:histone binding"/>
    <property type="evidence" value="ECO:0007669"/>
    <property type="project" value="InterPro"/>
</dbReference>
<feature type="site" description="Interaction with histone H4 N-terminus" evidence="14">
    <location>
        <position position="198"/>
    </location>
</feature>
<dbReference type="Pfam" id="PF10394">
    <property type="entry name" value="Hat1_N"/>
    <property type="match status" value="1"/>
</dbReference>
<reference evidence="19" key="3">
    <citation type="submission" date="2021-02" db="UniProtKB">
        <authorList>
            <consortium name="EnsemblMetazoa"/>
        </authorList>
    </citation>
    <scope>IDENTIFICATION</scope>
    <source>
        <strain evidence="19">USDA</strain>
    </source>
</reference>
<evidence type="ECO:0000313" key="18">
    <source>
        <dbReference type="EMBL" id="EEB15268.1"/>
    </source>
</evidence>
<proteinExistence type="inferred from homology"/>
<dbReference type="Proteomes" id="UP000009046">
    <property type="component" value="Unassembled WGS sequence"/>
</dbReference>
<dbReference type="EC" id="2.3.1.48" evidence="3 11"/>
<evidence type="ECO:0000256" key="10">
    <source>
        <dbReference type="ARBA" id="ARBA00048017"/>
    </source>
</evidence>
<dbReference type="OMA" id="WTCDAND"/>
<keyword evidence="8" id="KW-0539">Nucleus</keyword>
<evidence type="ECO:0000256" key="1">
    <source>
        <dbReference type="ARBA" id="ARBA00004123"/>
    </source>
</evidence>
<evidence type="ECO:0000256" key="13">
    <source>
        <dbReference type="PIRSR" id="PIRSR038084-2"/>
    </source>
</evidence>
<evidence type="ECO:0000256" key="9">
    <source>
        <dbReference type="ARBA" id="ARBA00023315"/>
    </source>
</evidence>
<dbReference type="PIRSF" id="PIRSF038084">
    <property type="entry name" value="HAT-B_cat"/>
    <property type="match status" value="1"/>
</dbReference>
<reference evidence="18" key="2">
    <citation type="submission" date="2007-04" db="EMBL/GenBank/DDBJ databases">
        <title>The genome of the human body louse.</title>
        <authorList>
            <consortium name="The Human Body Louse Genome Consortium"/>
            <person name="Kirkness E."/>
            <person name="Walenz B."/>
            <person name="Hass B."/>
            <person name="Bruggner R."/>
            <person name="Strausberg R."/>
        </authorList>
    </citation>
    <scope>NUCLEOTIDE SEQUENCE</scope>
    <source>
        <strain evidence="18">USDA</strain>
    </source>
</reference>
<gene>
    <name evidence="19" type="primary">8232108</name>
    <name evidence="18" type="ORF">Phum_PHUM359170</name>
</gene>
<dbReference type="GO" id="GO:0000781">
    <property type="term" value="C:chromosome, telomeric region"/>
    <property type="evidence" value="ECO:0007669"/>
    <property type="project" value="GOC"/>
</dbReference>
<dbReference type="Gene3D" id="3.90.360.10">
    <property type="entry name" value="Histone acetyl transferase 1 (HAT1), N-terminal domain"/>
    <property type="match status" value="1"/>
</dbReference>
<evidence type="ECO:0000256" key="14">
    <source>
        <dbReference type="PIRSR" id="PIRSR038084-3"/>
    </source>
</evidence>
<dbReference type="OrthoDB" id="10253098at2759"/>
<comment type="similarity">
    <text evidence="2 11">Belongs to the HAT1 family.</text>
</comment>
<evidence type="ECO:0000259" key="15">
    <source>
        <dbReference type="Pfam" id="PF00583"/>
    </source>
</evidence>
<dbReference type="EnsemblMetazoa" id="PHUM359170-RA">
    <property type="protein sequence ID" value="PHUM359170-PA"/>
    <property type="gene ID" value="PHUM359170"/>
</dbReference>
<evidence type="ECO:0000256" key="8">
    <source>
        <dbReference type="ARBA" id="ARBA00023242"/>
    </source>
</evidence>
<dbReference type="FunCoup" id="E0VPG2">
    <property type="interactions" value="2059"/>
</dbReference>
<dbReference type="CTD" id="8232108"/>
<feature type="domain" description="Histone acetyl transferase HAT1 N-terminal" evidence="16">
    <location>
        <begin position="14"/>
        <end position="186"/>
    </location>
</feature>
<organism>
    <name type="scientific">Pediculus humanus subsp. corporis</name>
    <name type="common">Body louse</name>
    <dbReference type="NCBI Taxonomy" id="121224"/>
    <lineage>
        <taxon>Eukaryota</taxon>
        <taxon>Metazoa</taxon>
        <taxon>Ecdysozoa</taxon>
        <taxon>Arthropoda</taxon>
        <taxon>Hexapoda</taxon>
        <taxon>Insecta</taxon>
        <taxon>Pterygota</taxon>
        <taxon>Neoptera</taxon>
        <taxon>Paraneoptera</taxon>
        <taxon>Psocodea</taxon>
        <taxon>Troctomorpha</taxon>
        <taxon>Phthiraptera</taxon>
        <taxon>Anoplura</taxon>
        <taxon>Pediculidae</taxon>
        <taxon>Pediculus</taxon>
    </lineage>
</organism>
<feature type="domain" description="Histone acetyltransferase type B catalytic subunit C-terminal" evidence="17">
    <location>
        <begin position="285"/>
        <end position="337"/>
    </location>
</feature>
<dbReference type="RefSeq" id="XP_002428006.1">
    <property type="nucleotide sequence ID" value="XM_002427961.1"/>
</dbReference>
<dbReference type="EMBL" id="AAZO01004173">
    <property type="status" value="NOT_ANNOTATED_CDS"/>
    <property type="molecule type" value="Genomic_DNA"/>
</dbReference>
<dbReference type="InterPro" id="IPR019467">
    <property type="entry name" value="Hat1_N"/>
</dbReference>
<dbReference type="InParanoid" id="E0VPG2"/>
<dbReference type="CDD" id="cd04301">
    <property type="entry name" value="NAT_SF"/>
    <property type="match status" value="1"/>
</dbReference>
<evidence type="ECO:0000256" key="5">
    <source>
        <dbReference type="ARBA" id="ARBA00022679"/>
    </source>
</evidence>
<evidence type="ECO:0000259" key="17">
    <source>
        <dbReference type="Pfam" id="PF21183"/>
    </source>
</evidence>
<dbReference type="InterPro" id="IPR017380">
    <property type="entry name" value="Hist_AcTrfase_B-typ_cat-su"/>
</dbReference>
<accession>E0VPG2</accession>
<dbReference type="GO" id="GO:0031509">
    <property type="term" value="P:subtelomeric heterochromatin formation"/>
    <property type="evidence" value="ECO:0007669"/>
    <property type="project" value="InterPro"/>
</dbReference>
<evidence type="ECO:0000256" key="3">
    <source>
        <dbReference type="ARBA" id="ARBA00013184"/>
    </source>
</evidence>
<evidence type="ECO:0000256" key="12">
    <source>
        <dbReference type="PIRSR" id="PIRSR038084-1"/>
    </source>
</evidence>
<comment type="subcellular location">
    <subcellularLocation>
        <location evidence="1">Nucleus</location>
    </subcellularLocation>
</comment>
<evidence type="ECO:0000256" key="6">
    <source>
        <dbReference type="ARBA" id="ARBA00022763"/>
    </source>
</evidence>
<dbReference type="GeneID" id="8232108"/>
<dbReference type="GO" id="GO:0004402">
    <property type="term" value="F:histone acetyltransferase activity"/>
    <property type="evidence" value="ECO:0007669"/>
    <property type="project" value="UniProtKB-UniRule"/>
</dbReference>
<keyword evidence="7" id="KW-0234">DNA repair</keyword>
<dbReference type="VEuPathDB" id="VectorBase:PHUM359170"/>
<dbReference type="InterPro" id="IPR016181">
    <property type="entry name" value="Acyl_CoA_acyltransferase"/>
</dbReference>
<dbReference type="GO" id="GO:0005634">
    <property type="term" value="C:nucleus"/>
    <property type="evidence" value="ECO:0007669"/>
    <property type="project" value="UniProtKB-SubCell"/>
</dbReference>
<keyword evidence="6" id="KW-0227">DNA damage</keyword>
<evidence type="ECO:0000259" key="16">
    <source>
        <dbReference type="Pfam" id="PF10394"/>
    </source>
</evidence>
<keyword evidence="20" id="KW-1185">Reference proteome</keyword>
<evidence type="ECO:0000256" key="4">
    <source>
        <dbReference type="ARBA" id="ARBA00021268"/>
    </source>
</evidence>
<dbReference type="SUPFAM" id="SSF55729">
    <property type="entry name" value="Acyl-CoA N-acyltransferases (Nat)"/>
    <property type="match status" value="1"/>
</dbReference>
<feature type="active site" description="Proton donor/acceptor" evidence="12">
    <location>
        <position position="275"/>
    </location>
</feature>
<evidence type="ECO:0000256" key="11">
    <source>
        <dbReference type="PIRNR" id="PIRNR038084"/>
    </source>
</evidence>
<evidence type="ECO:0000256" key="2">
    <source>
        <dbReference type="ARBA" id="ARBA00010543"/>
    </source>
</evidence>
<evidence type="ECO:0000256" key="7">
    <source>
        <dbReference type="ARBA" id="ARBA00023204"/>
    </source>
</evidence>
<dbReference type="EMBL" id="DS235366">
    <property type="protein sequence ID" value="EEB15268.1"/>
    <property type="molecule type" value="Genomic_DNA"/>
</dbReference>
<dbReference type="Gene3D" id="3.40.630.30">
    <property type="match status" value="1"/>
</dbReference>
<feature type="domain" description="N-acetyltransferase" evidence="15">
    <location>
        <begin position="198"/>
        <end position="263"/>
    </location>
</feature>
<evidence type="ECO:0000313" key="19">
    <source>
        <dbReference type="EnsemblMetazoa" id="PHUM359170-PA"/>
    </source>
</evidence>
<dbReference type="STRING" id="121224.E0VPG2"/>
<name>E0VPG2_PEDHC</name>
<dbReference type="AlphaFoldDB" id="E0VPG2"/>
<dbReference type="GO" id="GO:0006281">
    <property type="term" value="P:DNA repair"/>
    <property type="evidence" value="ECO:0007669"/>
    <property type="project" value="UniProtKB-KW"/>
</dbReference>
<keyword evidence="5 11" id="KW-0808">Transferase</keyword>
<dbReference type="KEGG" id="phu:Phum_PHUM359170"/>
<dbReference type="Pfam" id="PF00583">
    <property type="entry name" value="Acetyltransf_1"/>
    <property type="match status" value="1"/>
</dbReference>
<dbReference type="InterPro" id="IPR048776">
    <property type="entry name" value="HAT1_C"/>
</dbReference>
<dbReference type="InterPro" id="IPR013523">
    <property type="entry name" value="Hist_AcTrfase_HAT1_C"/>
</dbReference>
<keyword evidence="9 11" id="KW-0012">Acyltransferase</keyword>
<feature type="region of interest" description="Interaction with histone H4 N-terminus" evidence="13">
    <location>
        <begin position="224"/>
        <end position="226"/>
    </location>
</feature>
<dbReference type="InterPro" id="IPR037113">
    <property type="entry name" value="Hat1_N_sf"/>
</dbReference>
<dbReference type="Pfam" id="PF21183">
    <property type="entry name" value="HAT1_C"/>
    <property type="match status" value="1"/>
</dbReference>
<dbReference type="eggNOG" id="KOG2696">
    <property type="taxonomic scope" value="Eukaryota"/>
</dbReference>
<dbReference type="Gene3D" id="1.10.10.390">
    <property type="match status" value="1"/>
</dbReference>
<dbReference type="InterPro" id="IPR000182">
    <property type="entry name" value="GNAT_dom"/>
</dbReference>
<reference evidence="18" key="1">
    <citation type="submission" date="2007-04" db="EMBL/GenBank/DDBJ databases">
        <title>Annotation of Pediculus humanus corporis strain USDA.</title>
        <authorList>
            <person name="Kirkness E."/>
            <person name="Hannick L."/>
            <person name="Hass B."/>
            <person name="Bruggner R."/>
            <person name="Lawson D."/>
            <person name="Bidwell S."/>
            <person name="Joardar V."/>
            <person name="Caler E."/>
            <person name="Walenz B."/>
            <person name="Inman J."/>
            <person name="Schobel S."/>
            <person name="Galinsky K."/>
            <person name="Amedeo P."/>
            <person name="Strausberg R."/>
        </authorList>
    </citation>
    <scope>NUCLEOTIDE SEQUENCE</scope>
    <source>
        <strain evidence="18">USDA</strain>
    </source>
</reference>
<evidence type="ECO:0000313" key="20">
    <source>
        <dbReference type="Proteomes" id="UP000009046"/>
    </source>
</evidence>
<dbReference type="PANTHER" id="PTHR12046">
    <property type="entry name" value="HISTONE ACETYLTRANSFERASE TYPE B CATALYTIC SUBUNIT"/>
    <property type="match status" value="1"/>
</dbReference>
<sequence length="421" mass="49401">MDDDETRTPCEAMVTDSNEALEFKLIRDKNDLNDVSLVFKPVMSHQIFNLQESIYGYKNLKIKLYFSASYLNPYLNISYSEKVDPDKYDCVEADNIHEILTQKLEIPLNENLDEFISSLDNECQFVPPGELKESFTFNVQNQEEEGGGGDGGMMQKTYVVYYGNIFSPGLLAYHKKVQTFILWFIDAASFIDTDDEKWKFFFMFEKYKKNGETMHAFAGYATVYEYFAYPKNIRPRISQMLVLPPFQRQGLGAALLTSIYNHYKIMSEVKDITVEDPSEELQLVRDFVDCKNCMTLSVFQPDYLWSKGFTSELIQEVASIFKINKKQARRVYEILKLKTVDKENVKQYKDYRIEVKKRLNLPNQNEQKKFKKLELFLKPQEIAEMKATFFLSDEQRLSNLDKSYKELETQYERVLNRIASQ</sequence>
<dbReference type="HOGENOM" id="CLU_036024_0_0_1"/>
<protein>
    <recommendedName>
        <fullName evidence="4 11">Histone acetyltransferase type B catalytic subunit</fullName>
        <ecNumber evidence="3 11">2.3.1.48</ecNumber>
    </recommendedName>
</protein>
<comment type="catalytic activity">
    <reaction evidence="10 11">
        <text>L-lysyl-[protein] + acetyl-CoA = N(6)-acetyl-L-lysyl-[protein] + CoA + H(+)</text>
        <dbReference type="Rhea" id="RHEA:45948"/>
        <dbReference type="Rhea" id="RHEA-COMP:9752"/>
        <dbReference type="Rhea" id="RHEA-COMP:10731"/>
        <dbReference type="ChEBI" id="CHEBI:15378"/>
        <dbReference type="ChEBI" id="CHEBI:29969"/>
        <dbReference type="ChEBI" id="CHEBI:57287"/>
        <dbReference type="ChEBI" id="CHEBI:57288"/>
        <dbReference type="ChEBI" id="CHEBI:61930"/>
        <dbReference type="EC" id="2.3.1.48"/>
    </reaction>
</comment>